<feature type="region of interest" description="Disordered" evidence="9">
    <location>
        <begin position="126"/>
        <end position="263"/>
    </location>
</feature>
<dbReference type="Pfam" id="PF12478">
    <property type="entry name" value="UBAP2-Lig"/>
    <property type="match status" value="1"/>
</dbReference>
<feature type="region of interest" description="Disordered" evidence="9">
    <location>
        <begin position="459"/>
        <end position="559"/>
    </location>
</feature>
<feature type="compositionally biased region" description="Polar residues" evidence="9">
    <location>
        <begin position="648"/>
        <end position="694"/>
    </location>
</feature>
<keyword evidence="8" id="KW-0539">Nucleus</keyword>
<keyword evidence="6" id="KW-0963">Cytoplasm</keyword>
<evidence type="ECO:0000256" key="8">
    <source>
        <dbReference type="ARBA" id="ARBA00023242"/>
    </source>
</evidence>
<feature type="region of interest" description="Disordered" evidence="9">
    <location>
        <begin position="622"/>
        <end position="641"/>
    </location>
</feature>
<evidence type="ECO:0000313" key="11">
    <source>
        <dbReference type="EMBL" id="KAJ8395559.1"/>
    </source>
</evidence>
<feature type="compositionally biased region" description="Polar residues" evidence="9">
    <location>
        <begin position="1065"/>
        <end position="1074"/>
    </location>
</feature>
<feature type="compositionally biased region" description="Polar residues" evidence="9">
    <location>
        <begin position="220"/>
        <end position="258"/>
    </location>
</feature>
<dbReference type="InterPro" id="IPR015940">
    <property type="entry name" value="UBA"/>
</dbReference>
<proteinExistence type="predicted"/>
<dbReference type="InterPro" id="IPR051833">
    <property type="entry name" value="TC-DDR_regulator"/>
</dbReference>
<dbReference type="PANTHER" id="PTHR16308">
    <property type="entry name" value="UBIQUITIN ASSOCIATED PROTEIN 2-LIKE/LINGERER"/>
    <property type="match status" value="1"/>
</dbReference>
<feature type="compositionally biased region" description="Polar residues" evidence="9">
    <location>
        <begin position="293"/>
        <end position="304"/>
    </location>
</feature>
<evidence type="ECO:0000256" key="7">
    <source>
        <dbReference type="ARBA" id="ARBA00022553"/>
    </source>
</evidence>
<comment type="subcellular location">
    <subcellularLocation>
        <location evidence="2">Chromosome</location>
    </subcellularLocation>
    <subcellularLocation>
        <location evidence="3">Cytoplasm</location>
    </subcellularLocation>
    <subcellularLocation>
        <location evidence="1">Nucleus</location>
    </subcellularLocation>
</comment>
<evidence type="ECO:0000256" key="4">
    <source>
        <dbReference type="ARBA" id="ARBA00022454"/>
    </source>
</evidence>
<evidence type="ECO:0000313" key="12">
    <source>
        <dbReference type="Proteomes" id="UP001221898"/>
    </source>
</evidence>
<dbReference type="SMART" id="SM00165">
    <property type="entry name" value="UBA"/>
    <property type="match status" value="1"/>
</dbReference>
<feature type="region of interest" description="Disordered" evidence="9">
    <location>
        <begin position="886"/>
        <end position="949"/>
    </location>
</feature>
<feature type="compositionally biased region" description="Polar residues" evidence="9">
    <location>
        <begin position="994"/>
        <end position="1012"/>
    </location>
</feature>
<dbReference type="PANTHER" id="PTHR16308:SF19">
    <property type="entry name" value="UBIQUITIN-ASSOCIATED PROTEIN 2"/>
    <property type="match status" value="1"/>
</dbReference>
<protein>
    <recommendedName>
        <fullName evidence="10">UBA domain-containing protein</fullName>
    </recommendedName>
</protein>
<feature type="region of interest" description="Disordered" evidence="9">
    <location>
        <begin position="648"/>
        <end position="695"/>
    </location>
</feature>
<dbReference type="GO" id="GO:0061484">
    <property type="term" value="P:hematopoietic stem cell homeostasis"/>
    <property type="evidence" value="ECO:0007669"/>
    <property type="project" value="UniProtKB-ARBA"/>
</dbReference>
<dbReference type="FunFam" id="1.10.8.10:FF:000004">
    <property type="entry name" value="ubiquitin-associated protein 2-like isoform X1"/>
    <property type="match status" value="1"/>
</dbReference>
<evidence type="ECO:0000256" key="9">
    <source>
        <dbReference type="SAM" id="MobiDB-lite"/>
    </source>
</evidence>
<organism evidence="11 12">
    <name type="scientific">Aldrovandia affinis</name>
    <dbReference type="NCBI Taxonomy" id="143900"/>
    <lineage>
        <taxon>Eukaryota</taxon>
        <taxon>Metazoa</taxon>
        <taxon>Chordata</taxon>
        <taxon>Craniata</taxon>
        <taxon>Vertebrata</taxon>
        <taxon>Euteleostomi</taxon>
        <taxon>Actinopterygii</taxon>
        <taxon>Neopterygii</taxon>
        <taxon>Teleostei</taxon>
        <taxon>Notacanthiformes</taxon>
        <taxon>Halosauridae</taxon>
        <taxon>Aldrovandia</taxon>
    </lineage>
</organism>
<feature type="compositionally biased region" description="Low complexity" evidence="9">
    <location>
        <begin position="1031"/>
        <end position="1045"/>
    </location>
</feature>
<evidence type="ECO:0000256" key="2">
    <source>
        <dbReference type="ARBA" id="ARBA00004286"/>
    </source>
</evidence>
<dbReference type="Proteomes" id="UP001221898">
    <property type="component" value="Unassembled WGS sequence"/>
</dbReference>
<keyword evidence="12" id="KW-1185">Reference proteome</keyword>
<sequence>MEFGGFNQRRRQRSGSRDGVCCWLSESVLADFSIFERSRATRDKALPTTTQTTQPQKQVQATAEQIRLAQMIYDKSDADFEDKVKQLIEVTGKNQDECMVALHDCNEDVNRAINFLLEGSSDVTSWETVGKKRSLGKDGSSSENKENKENREKRGEREASRGRSGPSRRGRGGSRSREARVEENGMDPGPGDRGSDRGRRGRGRGTGGRGRGRAAGGSRFSAQGMGTFNPADYTSDSGAGGSHSETWETGANDTNSGTGAWRNTLDDWAAEDWNEDLSETKVFTASPAPVTENHVTPGQSSAPLSQKLGPGGDQGCLEPPSPQGLGHSLVFTNSHHHHSRNGPSVSTAGTAPSYAHAALSSVLGSGFGDLSGPKPGPSAGAQILEQLKGPGLGQLPTQPPSAGRSSGSPVAPSGPAAPGVAISTSAWDIKPLGPQSTASLSSQFSRDFKKQPEPSLVLSQLTQRQQSPLSQTGPLPMARQPSPPTLPTPSSLGLESFSKPRDPSPNRDGPSPSAKLMPLLPTGAEPQGSSSQHRQIKTQKRRVPPTSKIPASAVEMPGSADVSGLNVQFGALDFGSEPALQDFGQSEYCTSSSIREPVPIPVPQTQNSLYSKPISESLATPLSLPLASSDPSYSSPFDTAVPPHSRLAFSQSKDTSSAPITNGFNGVRTPTTLDTASASSTPKPDSPSLTSTSCAPVPAPLLTPSVPAHSSALPVLTAELTSATLPPLSSTHASSSLSSTSALSSSSSLTYSSVDGSSGSLAPSSVSVFLSNSSSSAVTVTSGLHGSGGLGLSGNGTTIPSACRTAPLLSSSGKAPPNLPQGVPPLLPNQYIMGPGGLLPAYPQIYGYEDLHMLQSRLPMDYYGITFPGPAATLAGRDGTALGNSPYSGEVTKFGRGDSASPAPPTSLSAGHAPQPQQPLQAQNQSQQQQQQQQQQSHHSAQQAFLNPALPPGYSYTGLPYYPGVPGVPSPFQYGHTMFMPPASAKQHGVGLGNPSTPFQQPSGYGQHTYSSGYDDLTQAQAGGDYGKGGYSSSSQAQAKSAASGPGKGVSVTSSNSGVPDISGSVYNKTQSFDKQGFHAGTPPPFSLPSALGGTGPLNPGGAPGYAPAPFLHILPAHQQPHSQLLHHHLAQDSQVGPSQRSQSSSMQQKTQANKSSYGSSPYWGN</sequence>
<accession>A0AAD7S3Z5</accession>
<dbReference type="GO" id="GO:0005694">
    <property type="term" value="C:chromosome"/>
    <property type="evidence" value="ECO:0007669"/>
    <property type="project" value="UniProtKB-SubCell"/>
</dbReference>
<feature type="compositionally biased region" description="Low complexity" evidence="9">
    <location>
        <begin position="1132"/>
        <end position="1152"/>
    </location>
</feature>
<evidence type="ECO:0000256" key="1">
    <source>
        <dbReference type="ARBA" id="ARBA00004123"/>
    </source>
</evidence>
<feature type="region of interest" description="Disordered" evidence="9">
    <location>
        <begin position="1131"/>
        <end position="1166"/>
    </location>
</feature>
<dbReference type="GO" id="GO:0005737">
    <property type="term" value="C:cytoplasm"/>
    <property type="evidence" value="ECO:0007669"/>
    <property type="project" value="UniProtKB-SubCell"/>
</dbReference>
<feature type="compositionally biased region" description="Low complexity" evidence="9">
    <location>
        <begin position="622"/>
        <end position="636"/>
    </location>
</feature>
<feature type="compositionally biased region" description="Polar residues" evidence="9">
    <location>
        <begin position="459"/>
        <end position="473"/>
    </location>
</feature>
<dbReference type="PROSITE" id="PS50030">
    <property type="entry name" value="UBA"/>
    <property type="match status" value="1"/>
</dbReference>
<feature type="region of interest" description="Disordered" evidence="9">
    <location>
        <begin position="587"/>
        <end position="611"/>
    </location>
</feature>
<feature type="domain" description="UBA" evidence="10">
    <location>
        <begin position="77"/>
        <end position="119"/>
    </location>
</feature>
<feature type="region of interest" description="Disordered" evidence="9">
    <location>
        <begin position="985"/>
        <end position="1104"/>
    </location>
</feature>
<dbReference type="SUPFAM" id="SSF46934">
    <property type="entry name" value="UBA-like"/>
    <property type="match status" value="1"/>
</dbReference>
<name>A0AAD7S3Z5_9TELE</name>
<reference evidence="11" key="1">
    <citation type="journal article" date="2023" name="Science">
        <title>Genome structures resolve the early diversification of teleost fishes.</title>
        <authorList>
            <person name="Parey E."/>
            <person name="Louis A."/>
            <person name="Montfort J."/>
            <person name="Bouchez O."/>
            <person name="Roques C."/>
            <person name="Iampietro C."/>
            <person name="Lluch J."/>
            <person name="Castinel A."/>
            <person name="Donnadieu C."/>
            <person name="Desvignes T."/>
            <person name="Floi Bucao C."/>
            <person name="Jouanno E."/>
            <person name="Wen M."/>
            <person name="Mejri S."/>
            <person name="Dirks R."/>
            <person name="Jansen H."/>
            <person name="Henkel C."/>
            <person name="Chen W.J."/>
            <person name="Zahm M."/>
            <person name="Cabau C."/>
            <person name="Klopp C."/>
            <person name="Thompson A.W."/>
            <person name="Robinson-Rechavi M."/>
            <person name="Braasch I."/>
            <person name="Lecointre G."/>
            <person name="Bobe J."/>
            <person name="Postlethwait J.H."/>
            <person name="Berthelot C."/>
            <person name="Roest Crollius H."/>
            <person name="Guiguen Y."/>
        </authorList>
    </citation>
    <scope>NUCLEOTIDE SEQUENCE</scope>
    <source>
        <strain evidence="11">NC1722</strain>
    </source>
</reference>
<evidence type="ECO:0000259" key="10">
    <source>
        <dbReference type="PROSITE" id="PS50030"/>
    </source>
</evidence>
<keyword evidence="4" id="KW-0158">Chromosome</keyword>
<feature type="compositionally biased region" description="Polar residues" evidence="9">
    <location>
        <begin position="434"/>
        <end position="445"/>
    </location>
</feature>
<comment type="caution">
    <text evidence="11">The sequence shown here is derived from an EMBL/GenBank/DDBJ whole genome shotgun (WGS) entry which is preliminary data.</text>
</comment>
<gene>
    <name evidence="11" type="ORF">AAFF_G00030400</name>
</gene>
<dbReference type="AlphaFoldDB" id="A0AAD7S3Z5"/>
<dbReference type="EMBL" id="JAINUG010000115">
    <property type="protein sequence ID" value="KAJ8395559.1"/>
    <property type="molecule type" value="Genomic_DNA"/>
</dbReference>
<keyword evidence="5" id="KW-0488">Methylation</keyword>
<feature type="region of interest" description="Disordered" evidence="9">
    <location>
        <begin position="389"/>
        <end position="419"/>
    </location>
</feature>
<keyword evidence="7" id="KW-0597">Phosphoprotein</keyword>
<dbReference type="CDD" id="cd14277">
    <property type="entry name" value="UBA_UBP2_like"/>
    <property type="match status" value="1"/>
</dbReference>
<feature type="compositionally biased region" description="Low complexity" evidence="9">
    <location>
        <begin position="906"/>
        <end position="943"/>
    </location>
</feature>
<feature type="compositionally biased region" description="Basic residues" evidence="9">
    <location>
        <begin position="534"/>
        <end position="543"/>
    </location>
</feature>
<dbReference type="InterPro" id="IPR009060">
    <property type="entry name" value="UBA-like_sf"/>
</dbReference>
<feature type="compositionally biased region" description="Basic and acidic residues" evidence="9">
    <location>
        <begin position="143"/>
        <end position="161"/>
    </location>
</feature>
<dbReference type="GO" id="GO:0005634">
    <property type="term" value="C:nucleus"/>
    <property type="evidence" value="ECO:0007669"/>
    <property type="project" value="UniProtKB-SubCell"/>
</dbReference>
<dbReference type="InterPro" id="IPR022166">
    <property type="entry name" value="UBAP2/Lig"/>
</dbReference>
<evidence type="ECO:0000256" key="6">
    <source>
        <dbReference type="ARBA" id="ARBA00022490"/>
    </source>
</evidence>
<feature type="region of interest" description="Disordered" evidence="9">
    <location>
        <begin position="289"/>
        <end position="349"/>
    </location>
</feature>
<dbReference type="Gene3D" id="1.10.8.10">
    <property type="entry name" value="DNA helicase RuvA subunit, C-terminal domain"/>
    <property type="match status" value="1"/>
</dbReference>
<evidence type="ECO:0000256" key="5">
    <source>
        <dbReference type="ARBA" id="ARBA00022481"/>
    </source>
</evidence>
<feature type="region of interest" description="Disordered" evidence="9">
    <location>
        <begin position="433"/>
        <end position="452"/>
    </location>
</feature>
<evidence type="ECO:0000256" key="3">
    <source>
        <dbReference type="ARBA" id="ARBA00004496"/>
    </source>
</evidence>
<feature type="compositionally biased region" description="Gly residues" evidence="9">
    <location>
        <begin position="204"/>
        <end position="215"/>
    </location>
</feature>